<dbReference type="AlphaFoldDB" id="A0A934RPA5"/>
<sequence length="81" mass="9152">SVRLGLHNEQGDLQSTGNVTVPTNHEVPRVGSLVEVRYLYAFPDSQVIYQPVYLGERTDIAVSDCRTNQLKFRPPNIQTPR</sequence>
<dbReference type="Proteomes" id="UP000604083">
    <property type="component" value="Unassembled WGS sequence"/>
</dbReference>
<feature type="compositionally biased region" description="Polar residues" evidence="1">
    <location>
        <begin position="11"/>
        <end position="23"/>
    </location>
</feature>
<feature type="non-terminal residue" evidence="2">
    <location>
        <position position="1"/>
    </location>
</feature>
<evidence type="ECO:0000256" key="1">
    <source>
        <dbReference type="SAM" id="MobiDB-lite"/>
    </source>
</evidence>
<reference evidence="2" key="1">
    <citation type="submission" date="2021-01" db="EMBL/GenBank/DDBJ databases">
        <title>Modified the classification status of verrucomicrobia.</title>
        <authorList>
            <person name="Feng X."/>
        </authorList>
    </citation>
    <scope>NUCLEOTIDE SEQUENCE</scope>
    <source>
        <strain evidence="2">KCTC 12986</strain>
    </source>
</reference>
<dbReference type="EMBL" id="JAENIO010000008">
    <property type="protein sequence ID" value="MBK1833337.1"/>
    <property type="molecule type" value="Genomic_DNA"/>
</dbReference>
<proteinExistence type="predicted"/>
<keyword evidence="3" id="KW-1185">Reference proteome</keyword>
<evidence type="ECO:0000313" key="3">
    <source>
        <dbReference type="Proteomes" id="UP000604083"/>
    </source>
</evidence>
<evidence type="ECO:0000313" key="2">
    <source>
        <dbReference type="EMBL" id="MBK1833337.1"/>
    </source>
</evidence>
<protein>
    <submittedName>
        <fullName evidence="2">Uncharacterized protein</fullName>
    </submittedName>
</protein>
<accession>A0A934RPA5</accession>
<feature type="region of interest" description="Disordered" evidence="1">
    <location>
        <begin position="1"/>
        <end position="24"/>
    </location>
</feature>
<organism evidence="2 3">
    <name type="scientific">Roseibacillus ishigakijimensis</name>
    <dbReference type="NCBI Taxonomy" id="454146"/>
    <lineage>
        <taxon>Bacteria</taxon>
        <taxon>Pseudomonadati</taxon>
        <taxon>Verrucomicrobiota</taxon>
        <taxon>Verrucomicrobiia</taxon>
        <taxon>Verrucomicrobiales</taxon>
        <taxon>Verrucomicrobiaceae</taxon>
        <taxon>Roseibacillus</taxon>
    </lineage>
</organism>
<comment type="caution">
    <text evidence="2">The sequence shown here is derived from an EMBL/GenBank/DDBJ whole genome shotgun (WGS) entry which is preliminary data.</text>
</comment>
<gene>
    <name evidence="2" type="ORF">JIN78_04620</name>
</gene>
<name>A0A934RPA5_9BACT</name>